<dbReference type="Proteomes" id="UP000674143">
    <property type="component" value="Chromosome 22"/>
</dbReference>
<feature type="domain" description="FHA" evidence="3">
    <location>
        <begin position="95"/>
        <end position="146"/>
    </location>
</feature>
<feature type="domain" description="PpiC" evidence="4">
    <location>
        <begin position="312"/>
        <end position="439"/>
    </location>
</feature>
<accession>A0A836HD29</accession>
<evidence type="ECO:0000256" key="2">
    <source>
        <dbReference type="SAM" id="MobiDB-lite"/>
    </source>
</evidence>
<sequence>MSSFQAQVAKLTRAAETVSADAGQGLPAVAIPLSEAAQSLPPHIIAATDPVKLNKQAVIFRCPAWAGLPSRSFHLHCVRGKVPYPALGLQRFPYYLFGKNPVCDYVLEHPSISSVHAALIFNKEHACFVLLDLGSTNGVRLEGKRVETRKPIPITLGAVMQFGYSTRTYELRAGAPPPPLKRTREGGDEGPATRRHESGSTATESGHHGADEAPLSTAGAGCATCPVPAASTVVTLGTSASAGSPPRAENQMASEPPSLASVKASTIDAHGVRTVTPGRTGEAAPTTVLQATADATGVSETQAVTTSGEAECTPIHLFQLVIKHKDVENPVSRGHNRGELITRSRADALDMARCILADHQRRVPVVPELGFSPWTAEEFVAAVNECCEVSSKKKRGDLGMVERGTFADEIDEAAFRLRRGEVSAPVETRLGVHLLYRCD</sequence>
<keyword evidence="1" id="KW-0413">Isomerase</keyword>
<evidence type="ECO:0000256" key="1">
    <source>
        <dbReference type="PROSITE-ProRule" id="PRU00278"/>
    </source>
</evidence>
<feature type="compositionally biased region" description="Basic and acidic residues" evidence="2">
    <location>
        <begin position="182"/>
        <end position="198"/>
    </location>
</feature>
<dbReference type="InterPro" id="IPR046357">
    <property type="entry name" value="PPIase_dom_sf"/>
</dbReference>
<evidence type="ECO:0000259" key="4">
    <source>
        <dbReference type="PROSITE" id="PS50198"/>
    </source>
</evidence>
<keyword evidence="6" id="KW-1185">Reference proteome</keyword>
<dbReference type="InterPro" id="IPR050923">
    <property type="entry name" value="Cell_Proc_Reg/RNA_Proc"/>
</dbReference>
<reference evidence="5 6" key="1">
    <citation type="submission" date="2021-02" db="EMBL/GenBank/DDBJ databases">
        <title>Leishmania (Mundinia) orientalis Genome sequencing and assembly.</title>
        <authorList>
            <person name="Almutairi H."/>
            <person name="Gatherer D."/>
        </authorList>
    </citation>
    <scope>NUCLEOTIDE SEQUENCE [LARGE SCALE GENOMIC DNA]</scope>
    <source>
        <strain evidence="5">LSCM4</strain>
    </source>
</reference>
<name>A0A836HD29_9TRYP</name>
<dbReference type="PROSITE" id="PS50198">
    <property type="entry name" value="PPIC_PPIASE_2"/>
    <property type="match status" value="1"/>
</dbReference>
<dbReference type="KEGG" id="loi:92357776"/>
<gene>
    <name evidence="5" type="ORF">LSCM4_01797</name>
</gene>
<dbReference type="Gene3D" id="3.10.50.40">
    <property type="match status" value="1"/>
</dbReference>
<dbReference type="SMR" id="A0A836HD29"/>
<dbReference type="RefSeq" id="XP_067063301.1">
    <property type="nucleotide sequence ID" value="XM_067203842.1"/>
</dbReference>
<dbReference type="PROSITE" id="PS50006">
    <property type="entry name" value="FHA_DOMAIN"/>
    <property type="match status" value="1"/>
</dbReference>
<dbReference type="PANTHER" id="PTHR23308">
    <property type="entry name" value="NUCLEAR INHIBITOR OF PROTEIN PHOSPHATASE-1"/>
    <property type="match status" value="1"/>
</dbReference>
<dbReference type="Pfam" id="PF00498">
    <property type="entry name" value="FHA"/>
    <property type="match status" value="1"/>
</dbReference>
<dbReference type="InterPro" id="IPR008984">
    <property type="entry name" value="SMAD_FHA_dom_sf"/>
</dbReference>
<dbReference type="Pfam" id="PF00639">
    <property type="entry name" value="Rotamase"/>
    <property type="match status" value="1"/>
</dbReference>
<evidence type="ECO:0000313" key="6">
    <source>
        <dbReference type="Proteomes" id="UP000674143"/>
    </source>
</evidence>
<dbReference type="SUPFAM" id="SSF49879">
    <property type="entry name" value="SMAD/FHA domain"/>
    <property type="match status" value="1"/>
</dbReference>
<comment type="caution">
    <text evidence="5">The sequence shown here is derived from an EMBL/GenBank/DDBJ whole genome shotgun (WGS) entry which is preliminary data.</text>
</comment>
<proteinExistence type="predicted"/>
<organism evidence="5 6">
    <name type="scientific">Leishmania orientalis</name>
    <dbReference type="NCBI Taxonomy" id="2249476"/>
    <lineage>
        <taxon>Eukaryota</taxon>
        <taxon>Discoba</taxon>
        <taxon>Euglenozoa</taxon>
        <taxon>Kinetoplastea</taxon>
        <taxon>Metakinetoplastina</taxon>
        <taxon>Trypanosomatida</taxon>
        <taxon>Trypanosomatidae</taxon>
        <taxon>Leishmaniinae</taxon>
        <taxon>Leishmania</taxon>
    </lineage>
</organism>
<dbReference type="EMBL" id="JAFHLR010000022">
    <property type="protein sequence ID" value="KAG5479208.1"/>
    <property type="molecule type" value="Genomic_DNA"/>
</dbReference>
<protein>
    <recommendedName>
        <fullName evidence="7">Peptidyl-prolyl cis-trans isomerase</fullName>
    </recommendedName>
</protein>
<dbReference type="AlphaFoldDB" id="A0A836HD29"/>
<keyword evidence="1" id="KW-0697">Rotamase</keyword>
<dbReference type="Gene3D" id="2.60.200.20">
    <property type="match status" value="1"/>
</dbReference>
<dbReference type="SUPFAM" id="SSF54534">
    <property type="entry name" value="FKBP-like"/>
    <property type="match status" value="1"/>
</dbReference>
<dbReference type="InterPro" id="IPR000253">
    <property type="entry name" value="FHA_dom"/>
</dbReference>
<evidence type="ECO:0000313" key="5">
    <source>
        <dbReference type="EMBL" id="KAG5479208.1"/>
    </source>
</evidence>
<dbReference type="InterPro" id="IPR000297">
    <property type="entry name" value="PPIase_PpiC"/>
</dbReference>
<dbReference type="GeneID" id="92357776"/>
<dbReference type="SMART" id="SM00240">
    <property type="entry name" value="FHA"/>
    <property type="match status" value="1"/>
</dbReference>
<dbReference type="FunFam" id="2.60.200.20:FF:000019">
    <property type="entry name" value="Nuclear inhibitor of protein phosphatase"/>
    <property type="match status" value="1"/>
</dbReference>
<dbReference type="GO" id="GO:0003755">
    <property type="term" value="F:peptidyl-prolyl cis-trans isomerase activity"/>
    <property type="evidence" value="ECO:0007669"/>
    <property type="project" value="UniProtKB-KW"/>
</dbReference>
<evidence type="ECO:0008006" key="7">
    <source>
        <dbReference type="Google" id="ProtNLM"/>
    </source>
</evidence>
<evidence type="ECO:0000259" key="3">
    <source>
        <dbReference type="PROSITE" id="PS50006"/>
    </source>
</evidence>
<feature type="region of interest" description="Disordered" evidence="2">
    <location>
        <begin position="170"/>
        <end position="219"/>
    </location>
</feature>